<evidence type="ECO:0008006" key="10">
    <source>
        <dbReference type="Google" id="ProtNLM"/>
    </source>
</evidence>
<dbReference type="InterPro" id="IPR036875">
    <property type="entry name" value="Znf_CCHC_sf"/>
</dbReference>
<gene>
    <name evidence="8" type="ORF">Tco_1092429</name>
</gene>
<evidence type="ECO:0000259" key="7">
    <source>
        <dbReference type="PROSITE" id="PS50966"/>
    </source>
</evidence>
<feature type="compositionally biased region" description="Low complexity" evidence="5">
    <location>
        <begin position="766"/>
        <end position="782"/>
    </location>
</feature>
<dbReference type="PANTHER" id="PTHR31973">
    <property type="entry name" value="POLYPROTEIN, PUTATIVE-RELATED"/>
    <property type="match status" value="1"/>
</dbReference>
<dbReference type="InterPro" id="IPR006564">
    <property type="entry name" value="Znf_PMZ"/>
</dbReference>
<dbReference type="Pfam" id="PF26130">
    <property type="entry name" value="PB1-like"/>
    <property type="match status" value="1"/>
</dbReference>
<keyword evidence="9" id="KW-1185">Reference proteome</keyword>
<feature type="region of interest" description="Disordered" evidence="5">
    <location>
        <begin position="978"/>
        <end position="999"/>
    </location>
</feature>
<dbReference type="SUPFAM" id="SSF57756">
    <property type="entry name" value="Retrovirus zinc finger-like domains"/>
    <property type="match status" value="1"/>
</dbReference>
<comment type="caution">
    <text evidence="8">The sequence shown here is derived from an EMBL/GenBank/DDBJ whole genome shotgun (WGS) entry which is preliminary data.</text>
</comment>
<sequence>MASSSQSSNFVINFHRGGSFVRNPLTYDFEILSKVENVDLSSMDYDALGRLIGSEFSGEVKSMFYLLSGKDLDSGLRCLNSDAQLKECVECGKKNDFVVDIYLSSSVFELNGGDGSDSDLEDDLFDYFSEEDSDTASVDHLSDGEEEVFEIRTQKIAPKPRQKPSKMFDATFLTRIYSTLDREEYVDTEVRPLAEDHDHVGDQFPIHDPSIKWKLMKPVLGERYESPEQLKRALAFYALANGYKLYYDVNTPKKLHAKCSKDSVERKCPFRLWASWMSRERSFQIKTLVDQHACSRTYEYGTLITSDWIARNYAKKIMINPNIKIREIVELILKKYKCKVTLSQARRGKKKALNQYQTCLEDHYGMLWSYASEILNSNPGSTCKLGVDNMPDGKNYFKTFYVCFKGVKQGWLQGCRRVMGLDGCFLKTICKGEVLSAVGRDGSNKIYPITWAVVLLSFQISTRYNVYTFRLKCARHVYANFRKKFNGVVYRNLFWKAAKATYPAKFERIMSEMKSVSMDSHKHLMERKLKSWSRAFFSTDKACDAVENGIGECFNALIVEARRKPIINMLEDIRLMTMERMQKMREKHEKWNDGIFPNIRKKFEIIKDLHKNWKVVPSEESKFEVRNGYDGFIVDERMMTYSCRAWQLSGIPCQHGCAAIYFLHKDPEDYISDWYGKHMFVSAYSTYIEGMNGMDQWPTTEYTKPLPPVVKKMPGRPPHKRKRDAGEKDDGNRTRLGRKRVIMHCFICKKEGHNLRSCPTKGDGEGSASGSQGATGSSVRGGKTTRGGGSARGGSTSGSSVRGGKTTRGGGSVSGSQSARGGQGSRGGSQGSRGGSQGQGGGIQGSALGSAQGSAMYGEVKGLLVVFKGLKCSKELMVKQLGKEEGVMDQNQVLILMNTQGIPVPAWPYDGSPADLLGADEIPLTGTQPMASQDPIDEPVPNVPAPNQPVPNVPAPNQLALNVPAPIMRRESERIKMIKFSKPVSPGPGLTPEDAMLVE</sequence>
<dbReference type="PROSITE" id="PS50966">
    <property type="entry name" value="ZF_SWIM"/>
    <property type="match status" value="1"/>
</dbReference>
<dbReference type="InterPro" id="IPR001878">
    <property type="entry name" value="Znf_CCHC"/>
</dbReference>
<organism evidence="8 9">
    <name type="scientific">Tanacetum coccineum</name>
    <dbReference type="NCBI Taxonomy" id="301880"/>
    <lineage>
        <taxon>Eukaryota</taxon>
        <taxon>Viridiplantae</taxon>
        <taxon>Streptophyta</taxon>
        <taxon>Embryophyta</taxon>
        <taxon>Tracheophyta</taxon>
        <taxon>Spermatophyta</taxon>
        <taxon>Magnoliopsida</taxon>
        <taxon>eudicotyledons</taxon>
        <taxon>Gunneridae</taxon>
        <taxon>Pentapetalae</taxon>
        <taxon>asterids</taxon>
        <taxon>campanulids</taxon>
        <taxon>Asterales</taxon>
        <taxon>Asteraceae</taxon>
        <taxon>Asteroideae</taxon>
        <taxon>Anthemideae</taxon>
        <taxon>Anthemidinae</taxon>
        <taxon>Tanacetum</taxon>
    </lineage>
</organism>
<feature type="compositionally biased region" description="Gly residues" evidence="5">
    <location>
        <begin position="821"/>
        <end position="844"/>
    </location>
</feature>
<dbReference type="Proteomes" id="UP001151760">
    <property type="component" value="Unassembled WGS sequence"/>
</dbReference>
<keyword evidence="1" id="KW-0479">Metal-binding</keyword>
<keyword evidence="2 4" id="KW-0863">Zinc-finger</keyword>
<evidence type="ECO:0000256" key="4">
    <source>
        <dbReference type="PROSITE-ProRule" id="PRU00047"/>
    </source>
</evidence>
<feature type="region of interest" description="Disordered" evidence="5">
    <location>
        <begin position="756"/>
        <end position="850"/>
    </location>
</feature>
<name>A0ABQ5IB15_9ASTR</name>
<protein>
    <recommendedName>
        <fullName evidence="10">CCHC-type domain-containing protein</fullName>
    </recommendedName>
</protein>
<reference evidence="8" key="2">
    <citation type="submission" date="2022-01" db="EMBL/GenBank/DDBJ databases">
        <authorList>
            <person name="Yamashiro T."/>
            <person name="Shiraishi A."/>
            <person name="Satake H."/>
            <person name="Nakayama K."/>
        </authorList>
    </citation>
    <scope>NUCLEOTIDE SEQUENCE</scope>
</reference>
<feature type="compositionally biased region" description="Basic residues" evidence="5">
    <location>
        <begin position="713"/>
        <end position="723"/>
    </location>
</feature>
<feature type="domain" description="CCHC-type" evidence="6">
    <location>
        <begin position="745"/>
        <end position="759"/>
    </location>
</feature>
<dbReference type="PANTHER" id="PTHR31973:SF189">
    <property type="entry name" value="TRANSPOSASE, MUDR, PLANT, MULE TRANSPOSASE DOMAIN PROTEIN-RELATED"/>
    <property type="match status" value="1"/>
</dbReference>
<dbReference type="PROSITE" id="PS50158">
    <property type="entry name" value="ZF_CCHC"/>
    <property type="match status" value="1"/>
</dbReference>
<dbReference type="InterPro" id="IPR007527">
    <property type="entry name" value="Znf_SWIM"/>
</dbReference>
<dbReference type="InterPro" id="IPR058594">
    <property type="entry name" value="PB1-like_dom_pln"/>
</dbReference>
<feature type="compositionally biased region" description="Gly residues" evidence="5">
    <location>
        <begin position="784"/>
        <end position="796"/>
    </location>
</feature>
<evidence type="ECO:0000259" key="6">
    <source>
        <dbReference type="PROSITE" id="PS50158"/>
    </source>
</evidence>
<evidence type="ECO:0000256" key="5">
    <source>
        <dbReference type="SAM" id="MobiDB-lite"/>
    </source>
</evidence>
<evidence type="ECO:0000256" key="3">
    <source>
        <dbReference type="ARBA" id="ARBA00022833"/>
    </source>
</evidence>
<keyword evidence="3" id="KW-0862">Zinc</keyword>
<evidence type="ECO:0000313" key="8">
    <source>
        <dbReference type="EMBL" id="GJT96911.1"/>
    </source>
</evidence>
<dbReference type="Pfam" id="PF04434">
    <property type="entry name" value="SWIM"/>
    <property type="match status" value="1"/>
</dbReference>
<dbReference type="SMART" id="SM00575">
    <property type="entry name" value="ZnF_PMZ"/>
    <property type="match status" value="1"/>
</dbReference>
<proteinExistence type="predicted"/>
<feature type="region of interest" description="Disordered" evidence="5">
    <location>
        <begin position="699"/>
        <end position="736"/>
    </location>
</feature>
<dbReference type="EMBL" id="BQNB010020523">
    <property type="protein sequence ID" value="GJT96911.1"/>
    <property type="molecule type" value="Genomic_DNA"/>
</dbReference>
<accession>A0ABQ5IB15</accession>
<evidence type="ECO:0000256" key="2">
    <source>
        <dbReference type="ARBA" id="ARBA00022771"/>
    </source>
</evidence>
<evidence type="ECO:0000256" key="1">
    <source>
        <dbReference type="ARBA" id="ARBA00022723"/>
    </source>
</evidence>
<reference evidence="8" key="1">
    <citation type="journal article" date="2022" name="Int. J. Mol. Sci.">
        <title>Draft Genome of Tanacetum Coccineum: Genomic Comparison of Closely Related Tanacetum-Family Plants.</title>
        <authorList>
            <person name="Yamashiro T."/>
            <person name="Shiraishi A."/>
            <person name="Nakayama K."/>
            <person name="Satake H."/>
        </authorList>
    </citation>
    <scope>NUCLEOTIDE SEQUENCE</scope>
</reference>
<feature type="compositionally biased region" description="Basic and acidic residues" evidence="5">
    <location>
        <begin position="724"/>
        <end position="733"/>
    </location>
</feature>
<evidence type="ECO:0000313" key="9">
    <source>
        <dbReference type="Proteomes" id="UP001151760"/>
    </source>
</evidence>
<feature type="domain" description="SWIM-type" evidence="7">
    <location>
        <begin position="632"/>
        <end position="664"/>
    </location>
</feature>